<organism evidence="2 3">
    <name type="scientific">Actimicrobium antarcticum</name>
    <dbReference type="NCBI Taxonomy" id="1051899"/>
    <lineage>
        <taxon>Bacteria</taxon>
        <taxon>Pseudomonadati</taxon>
        <taxon>Pseudomonadota</taxon>
        <taxon>Betaproteobacteria</taxon>
        <taxon>Burkholderiales</taxon>
        <taxon>Oxalobacteraceae</taxon>
        <taxon>Actimicrobium</taxon>
    </lineage>
</organism>
<evidence type="ECO:0000313" key="2">
    <source>
        <dbReference type="EMBL" id="GAA4025930.1"/>
    </source>
</evidence>
<dbReference type="GO" id="GO:0051213">
    <property type="term" value="F:dioxygenase activity"/>
    <property type="evidence" value="ECO:0007669"/>
    <property type="project" value="UniProtKB-KW"/>
</dbReference>
<evidence type="ECO:0000259" key="1">
    <source>
        <dbReference type="PROSITE" id="PS51471"/>
    </source>
</evidence>
<feature type="domain" description="Fe2OG dioxygenase" evidence="1">
    <location>
        <begin position="106"/>
        <end position="205"/>
    </location>
</feature>
<dbReference type="PROSITE" id="PS51471">
    <property type="entry name" value="FE2OG_OXY"/>
    <property type="match status" value="1"/>
</dbReference>
<keyword evidence="2" id="KW-0223">Dioxygenase</keyword>
<evidence type="ECO:0000313" key="3">
    <source>
        <dbReference type="Proteomes" id="UP001501353"/>
    </source>
</evidence>
<dbReference type="RefSeq" id="WP_344763635.1">
    <property type="nucleotide sequence ID" value="NZ_BAAAZE010000008.1"/>
</dbReference>
<keyword evidence="3" id="KW-1185">Reference proteome</keyword>
<name>A0ABP7TGK9_9BURK</name>
<dbReference type="Pfam" id="PF13532">
    <property type="entry name" value="2OG-FeII_Oxy_2"/>
    <property type="match status" value="1"/>
</dbReference>
<accession>A0ABP7TGK9</accession>
<dbReference type="EMBL" id="BAAAZE010000008">
    <property type="protein sequence ID" value="GAA4025930.1"/>
    <property type="molecule type" value="Genomic_DNA"/>
</dbReference>
<reference evidence="3" key="1">
    <citation type="journal article" date="2019" name="Int. J. Syst. Evol. Microbiol.">
        <title>The Global Catalogue of Microorganisms (GCM) 10K type strain sequencing project: providing services to taxonomists for standard genome sequencing and annotation.</title>
        <authorList>
            <consortium name="The Broad Institute Genomics Platform"/>
            <consortium name="The Broad Institute Genome Sequencing Center for Infectious Disease"/>
            <person name="Wu L."/>
            <person name="Ma J."/>
        </authorList>
    </citation>
    <scope>NUCLEOTIDE SEQUENCE [LARGE SCALE GENOMIC DNA]</scope>
    <source>
        <strain evidence="3">JCM 16673</strain>
    </source>
</reference>
<dbReference type="InterPro" id="IPR032854">
    <property type="entry name" value="ALKBH3"/>
</dbReference>
<protein>
    <submittedName>
        <fullName evidence="2">Alpha-ketoglutarate-dependent dioxygenase AlkB</fullName>
    </submittedName>
</protein>
<gene>
    <name evidence="2" type="ORF">GCM10022212_24860</name>
</gene>
<dbReference type="InterPro" id="IPR027450">
    <property type="entry name" value="AlkB-like"/>
</dbReference>
<dbReference type="Proteomes" id="UP001501353">
    <property type="component" value="Unassembled WGS sequence"/>
</dbReference>
<dbReference type="InterPro" id="IPR037151">
    <property type="entry name" value="AlkB-like_sf"/>
</dbReference>
<dbReference type="Gene3D" id="2.60.120.590">
    <property type="entry name" value="Alpha-ketoglutarate-dependent dioxygenase AlkB-like"/>
    <property type="match status" value="1"/>
</dbReference>
<comment type="caution">
    <text evidence="2">The sequence shown here is derived from an EMBL/GenBank/DDBJ whole genome shotgun (WGS) entry which is preliminary data.</text>
</comment>
<dbReference type="SUPFAM" id="SSF51197">
    <property type="entry name" value="Clavaminate synthase-like"/>
    <property type="match status" value="1"/>
</dbReference>
<sequence>MTPDLFAGTDRGLESLPLPDGDLRFQRNFYPAATCSALQRGLIDDTAWRHEQLTLFGKRHWQPRLVAAHGDTGVIYTYSGLTLPMQPWTPALRQIRDDVEHAAGCRFNTVLLNLYRDQHDSMGWHSDDESVLGDAPVIASLSLGATRLFQLRHKNRRDLNTVSLALDDGSLLLMAGSTQRFWKHALGKSRQHCEARINLTFRQVFSDACVPAHSGARPAHAINGDG</sequence>
<keyword evidence="2" id="KW-0560">Oxidoreductase</keyword>
<dbReference type="InterPro" id="IPR005123">
    <property type="entry name" value="Oxoglu/Fe-dep_dioxygenase_dom"/>
</dbReference>
<dbReference type="PANTHER" id="PTHR31212:SF4">
    <property type="entry name" value="ALPHA-KETOGLUTARATE-DEPENDENT DIOXYGENASE ALKB HOMOLOG 3"/>
    <property type="match status" value="1"/>
</dbReference>
<proteinExistence type="predicted"/>
<dbReference type="PANTHER" id="PTHR31212">
    <property type="entry name" value="ALPHA-KETOGLUTARATE-DEPENDENT DIOXYGENASE ALKB HOMOLOG 3"/>
    <property type="match status" value="1"/>
</dbReference>